<dbReference type="GO" id="GO:0016020">
    <property type="term" value="C:membrane"/>
    <property type="evidence" value="ECO:0007669"/>
    <property type="project" value="UniProtKB-SubCell"/>
</dbReference>
<feature type="compositionally biased region" description="Basic residues" evidence="6">
    <location>
        <begin position="274"/>
        <end position="286"/>
    </location>
</feature>
<dbReference type="AlphaFoldDB" id="A0A9C6X3N9"/>
<feature type="compositionally biased region" description="Pro residues" evidence="6">
    <location>
        <begin position="291"/>
        <end position="301"/>
    </location>
</feature>
<dbReference type="Pfam" id="PF20519">
    <property type="entry name" value="Polycystin_dom"/>
    <property type="match status" value="1"/>
</dbReference>
<accession>A0A9C6X3N9</accession>
<feature type="region of interest" description="Disordered" evidence="6">
    <location>
        <begin position="273"/>
        <end position="302"/>
    </location>
</feature>
<keyword evidence="4" id="KW-1133">Transmembrane helix</keyword>
<protein>
    <submittedName>
        <fullName evidence="9">Uncharacterized protein LOC113203766 isoform X3</fullName>
    </submittedName>
</protein>
<organism evidence="8 9">
    <name type="scientific">Frankliniella occidentalis</name>
    <name type="common">Western flower thrips</name>
    <name type="synonym">Euthrips occidentalis</name>
    <dbReference type="NCBI Taxonomy" id="133901"/>
    <lineage>
        <taxon>Eukaryota</taxon>
        <taxon>Metazoa</taxon>
        <taxon>Ecdysozoa</taxon>
        <taxon>Arthropoda</taxon>
        <taxon>Hexapoda</taxon>
        <taxon>Insecta</taxon>
        <taxon>Pterygota</taxon>
        <taxon>Neoptera</taxon>
        <taxon>Paraneoptera</taxon>
        <taxon>Thysanoptera</taxon>
        <taxon>Terebrantia</taxon>
        <taxon>Thripoidea</taxon>
        <taxon>Thripidae</taxon>
        <taxon>Frankliniella</taxon>
    </lineage>
</organism>
<evidence type="ECO:0000256" key="1">
    <source>
        <dbReference type="ARBA" id="ARBA00004141"/>
    </source>
</evidence>
<keyword evidence="8" id="KW-1185">Reference proteome</keyword>
<evidence type="ECO:0000256" key="3">
    <source>
        <dbReference type="ARBA" id="ARBA00022692"/>
    </source>
</evidence>
<feature type="domain" description="Polycystin" evidence="7">
    <location>
        <begin position="93"/>
        <end position="216"/>
    </location>
</feature>
<sequence>MRLRDWLCSSLSRRAQALELEDEALALWLTARDGLVNIGIIVCLCHIVEVWQGSEFYFDNAAVGSLLTKRMFAPSNTSSPEEERQIGLLLPDYSGIATIPMVWDWLHACILPAFATPAPRVLVSNRLLGAVRLRQVRVRSGTCSMREVFDSVFAECYGPYTYDNENKGSFGSSSGPTATAWEWSSPQSLGGGYFYGEVETYGGGGFYADLPKDHDKGVGEHTQTAPGRALPGDVTGAAAGVVAMDRVDAGRRARRVRVVGLRDRHCARHALDGHRRRRRRQHHGHREKLPLPGPGLGPRPGGPALRRVRGPADGALQLRRVPLRGDPAAVPVLRPLAVPQRLWTPLQAHLHAVPLAAQHGVVLLHVRHPHVLVQHAGLPRVRHRPLRLPHLSELSVRPH</sequence>
<evidence type="ECO:0000259" key="7">
    <source>
        <dbReference type="Pfam" id="PF20519"/>
    </source>
</evidence>
<evidence type="ECO:0000256" key="6">
    <source>
        <dbReference type="SAM" id="MobiDB-lite"/>
    </source>
</evidence>
<dbReference type="RefSeq" id="XP_052128554.1">
    <property type="nucleotide sequence ID" value="XM_052272594.1"/>
</dbReference>
<dbReference type="InterPro" id="IPR046791">
    <property type="entry name" value="Polycystin_dom"/>
</dbReference>
<evidence type="ECO:0000256" key="2">
    <source>
        <dbReference type="ARBA" id="ARBA00007200"/>
    </source>
</evidence>
<comment type="subcellular location">
    <subcellularLocation>
        <location evidence="1">Membrane</location>
        <topology evidence="1">Multi-pass membrane protein</topology>
    </subcellularLocation>
</comment>
<dbReference type="PANTHER" id="PTHR10877">
    <property type="entry name" value="POLYCYSTIN FAMILY MEMBER"/>
    <property type="match status" value="1"/>
</dbReference>
<keyword evidence="3" id="KW-0812">Transmembrane</keyword>
<evidence type="ECO:0000256" key="5">
    <source>
        <dbReference type="ARBA" id="ARBA00023136"/>
    </source>
</evidence>
<dbReference type="Proteomes" id="UP000504606">
    <property type="component" value="Unplaced"/>
</dbReference>
<evidence type="ECO:0000256" key="4">
    <source>
        <dbReference type="ARBA" id="ARBA00022989"/>
    </source>
</evidence>
<dbReference type="GeneID" id="113203766"/>
<evidence type="ECO:0000313" key="8">
    <source>
        <dbReference type="Proteomes" id="UP000504606"/>
    </source>
</evidence>
<comment type="similarity">
    <text evidence="2">Belongs to the polycystin family.</text>
</comment>
<proteinExistence type="inferred from homology"/>
<dbReference type="PANTHER" id="PTHR10877:SF183">
    <property type="entry name" value="AT14535P-RELATED"/>
    <property type="match status" value="1"/>
</dbReference>
<dbReference type="InterPro" id="IPR051223">
    <property type="entry name" value="Polycystin"/>
</dbReference>
<evidence type="ECO:0000313" key="9">
    <source>
        <dbReference type="RefSeq" id="XP_052128554.1"/>
    </source>
</evidence>
<keyword evidence="5" id="KW-0472">Membrane</keyword>
<gene>
    <name evidence="9" type="primary">LOC113203766</name>
</gene>
<reference evidence="9" key="1">
    <citation type="submission" date="2025-08" db="UniProtKB">
        <authorList>
            <consortium name="RefSeq"/>
        </authorList>
    </citation>
    <scope>IDENTIFICATION</scope>
    <source>
        <tissue evidence="9">Whole organism</tissue>
    </source>
</reference>
<name>A0A9C6X3N9_FRAOC</name>